<reference evidence="2 3" key="1">
    <citation type="submission" date="2021-02" db="EMBL/GenBank/DDBJ databases">
        <authorList>
            <person name="Park J.-S."/>
        </authorList>
    </citation>
    <scope>NUCLEOTIDE SEQUENCE [LARGE SCALE GENOMIC DNA]</scope>
    <source>
        <strain evidence="2 3">188UL20-2</strain>
    </source>
</reference>
<dbReference type="RefSeq" id="WP_205157233.1">
    <property type="nucleotide sequence ID" value="NZ_JAFEUM010000001.1"/>
</dbReference>
<accession>A0ABS2HGQ1</accession>
<dbReference type="SUPFAM" id="SSF54427">
    <property type="entry name" value="NTF2-like"/>
    <property type="match status" value="1"/>
</dbReference>
<evidence type="ECO:0000259" key="1">
    <source>
        <dbReference type="Pfam" id="PF12680"/>
    </source>
</evidence>
<evidence type="ECO:0000313" key="3">
    <source>
        <dbReference type="Proteomes" id="UP000809621"/>
    </source>
</evidence>
<gene>
    <name evidence="2" type="ORF">JQC93_04435</name>
</gene>
<dbReference type="InterPro" id="IPR037401">
    <property type="entry name" value="SnoaL-like"/>
</dbReference>
<dbReference type="InterPro" id="IPR032710">
    <property type="entry name" value="NTF2-like_dom_sf"/>
</dbReference>
<feature type="domain" description="SnoaL-like" evidence="1">
    <location>
        <begin position="11"/>
        <end position="105"/>
    </location>
</feature>
<dbReference type="Proteomes" id="UP000809621">
    <property type="component" value="Unassembled WGS sequence"/>
</dbReference>
<dbReference type="Pfam" id="PF12680">
    <property type="entry name" value="SnoaL_2"/>
    <property type="match status" value="1"/>
</dbReference>
<name>A0ABS2HGQ1_9VIBR</name>
<evidence type="ECO:0000313" key="2">
    <source>
        <dbReference type="EMBL" id="MBM7035647.1"/>
    </source>
</evidence>
<keyword evidence="3" id="KW-1185">Reference proteome</keyword>
<dbReference type="EMBL" id="JAFEUM010000001">
    <property type="protein sequence ID" value="MBM7035647.1"/>
    <property type="molecule type" value="Genomic_DNA"/>
</dbReference>
<organism evidence="2 3">
    <name type="scientific">Vibrio ulleungensis</name>
    <dbReference type="NCBI Taxonomy" id="2807619"/>
    <lineage>
        <taxon>Bacteria</taxon>
        <taxon>Pseudomonadati</taxon>
        <taxon>Pseudomonadota</taxon>
        <taxon>Gammaproteobacteria</taxon>
        <taxon>Vibrionales</taxon>
        <taxon>Vibrionaceae</taxon>
        <taxon>Vibrio</taxon>
    </lineage>
</organism>
<proteinExistence type="predicted"/>
<sequence>MNKAATPKQTVLAFWDAMKSNNFEHASQFLSADFKGFWPQSNELISGRDNFVAVNSFYPAHGLWRFKINSIVADANQVVTDVSITDGVQQARAITFHVVKEGLITTQKEFWPDDMTPQPWRAKWVTLIEPE</sequence>
<protein>
    <submittedName>
        <fullName evidence="2">Nuclear transport factor 2 family protein</fullName>
    </submittedName>
</protein>
<dbReference type="Gene3D" id="3.10.450.50">
    <property type="match status" value="1"/>
</dbReference>
<comment type="caution">
    <text evidence="2">The sequence shown here is derived from an EMBL/GenBank/DDBJ whole genome shotgun (WGS) entry which is preliminary data.</text>
</comment>